<name>A0ABZ2H8D2_9PSED</name>
<proteinExistence type="predicted"/>
<feature type="region of interest" description="Disordered" evidence="1">
    <location>
        <begin position="267"/>
        <end position="289"/>
    </location>
</feature>
<gene>
    <name evidence="3" type="primary">dinD</name>
    <name evidence="3" type="ORF">V6B39_06820</name>
</gene>
<organism evidence="3 4">
    <name type="scientific">Pseudomonas bubulae</name>
    <dbReference type="NCBI Taxonomy" id="2316085"/>
    <lineage>
        <taxon>Bacteria</taxon>
        <taxon>Pseudomonadati</taxon>
        <taxon>Pseudomonadota</taxon>
        <taxon>Gammaproteobacteria</taxon>
        <taxon>Pseudomonadales</taxon>
        <taxon>Pseudomonadaceae</taxon>
        <taxon>Pseudomonas</taxon>
    </lineage>
</organism>
<accession>A0ABZ2H8D2</accession>
<reference evidence="4" key="1">
    <citation type="submission" date="2024-02" db="EMBL/GenBank/DDBJ databases">
        <title>Exploring bacterial hosts of class 1 integrons in salad vegetable microbiomes with epicPCR.</title>
        <authorList>
            <person name="Qi Q."/>
            <person name="Ghaly T.M."/>
            <person name="Gillings M.R."/>
            <person name="Tetu S.G."/>
        </authorList>
    </citation>
    <scope>NUCLEOTIDE SEQUENCE [LARGE SCALE GENOMIC DNA]</scope>
    <source>
        <strain evidence="4">S2-2023-2</strain>
    </source>
</reference>
<feature type="domain" description="Bro-N" evidence="2">
    <location>
        <begin position="20"/>
        <end position="106"/>
    </location>
</feature>
<dbReference type="NCBIfam" id="NF008573">
    <property type="entry name" value="PRK11525.1"/>
    <property type="match status" value="1"/>
</dbReference>
<dbReference type="Pfam" id="PF02498">
    <property type="entry name" value="Bro-N"/>
    <property type="match status" value="1"/>
</dbReference>
<dbReference type="EMBL" id="CP146072">
    <property type="protein sequence ID" value="WWR39140.1"/>
    <property type="molecule type" value="Genomic_DNA"/>
</dbReference>
<sequence length="289" mass="33006">MDNQSLSQLQQRFDALVQRVPDEDIEFWFARELQEPLGYARWENFLTAIQRAIASCETTGLDAADHFRGVTKMIEIGKGGQRSVDDFMLTRYACYLIAQNGDPRKQPIAFAQSYFALQTRKQELVEDRMRLQARFDARDRLRESEKELSQNIYERGVDDEGFARIRSRGDAALFGGKTTQAMKDRYGIVKSRPLADFLPTLTIAAKNLATEMTNHNVLQADLQGEPAIVKEHVQNNLSVRDMLEQRGIKPEELPAEEDIRKLERRVKSEEKKIAKQAPKLPADDSSTEA</sequence>
<dbReference type="RefSeq" id="WP_338660549.1">
    <property type="nucleotide sequence ID" value="NZ_CP146072.1"/>
</dbReference>
<keyword evidence="4" id="KW-1185">Reference proteome</keyword>
<dbReference type="GeneID" id="89542939"/>
<evidence type="ECO:0000256" key="1">
    <source>
        <dbReference type="SAM" id="MobiDB-lite"/>
    </source>
</evidence>
<evidence type="ECO:0000259" key="2">
    <source>
        <dbReference type="Pfam" id="PF02498"/>
    </source>
</evidence>
<evidence type="ECO:0000313" key="3">
    <source>
        <dbReference type="EMBL" id="WWR39140.1"/>
    </source>
</evidence>
<dbReference type="Proteomes" id="UP001369248">
    <property type="component" value="Chromosome"/>
</dbReference>
<protein>
    <submittedName>
        <fullName evidence="3">DNA damage-inducible protein D</fullName>
    </submittedName>
</protein>
<evidence type="ECO:0000313" key="4">
    <source>
        <dbReference type="Proteomes" id="UP001369248"/>
    </source>
</evidence>
<dbReference type="InterPro" id="IPR003497">
    <property type="entry name" value="BRO_N_domain"/>
</dbReference>